<accession>O16449</accession>
<dbReference type="PaxDb" id="6239-C54F6.3"/>
<reference evidence="2 3" key="1">
    <citation type="journal article" date="1998" name="Science">
        <title>Genome sequence of the nematode C. elegans: a platform for investigating biology.</title>
        <authorList>
            <consortium name="The C. elegans sequencing consortium"/>
            <person name="Sulson J.E."/>
            <person name="Waterston R."/>
        </authorList>
    </citation>
    <scope>NUCLEOTIDE SEQUENCE [LARGE SCALE GENOMIC DNA]</scope>
    <source>
        <strain evidence="2 3">Bristol N2</strain>
    </source>
</reference>
<proteinExistence type="predicted"/>
<dbReference type="AGR" id="WB:WBGene00016921"/>
<feature type="region of interest" description="Disordered" evidence="1">
    <location>
        <begin position="249"/>
        <end position="268"/>
    </location>
</feature>
<dbReference type="KEGG" id="cel:CELE_C54F6.3"/>
<dbReference type="WormBase" id="C54F6.3">
    <property type="protein sequence ID" value="CE08975"/>
    <property type="gene ID" value="WBGene00016921"/>
</dbReference>
<organism evidence="2 3">
    <name type="scientific">Caenorhabditis elegans</name>
    <dbReference type="NCBI Taxonomy" id="6239"/>
    <lineage>
        <taxon>Eukaryota</taxon>
        <taxon>Metazoa</taxon>
        <taxon>Ecdysozoa</taxon>
        <taxon>Nematoda</taxon>
        <taxon>Chromadorea</taxon>
        <taxon>Rhabditida</taxon>
        <taxon>Rhabditina</taxon>
        <taxon>Rhabditomorpha</taxon>
        <taxon>Rhabditoidea</taxon>
        <taxon>Rhabditidae</taxon>
        <taxon>Peloderinae</taxon>
        <taxon>Caenorhabditis</taxon>
    </lineage>
</organism>
<dbReference type="GO" id="GO:0047756">
    <property type="term" value="F:chondroitin 4-sulfotransferase activity"/>
    <property type="evidence" value="ECO:0007669"/>
    <property type="project" value="InterPro"/>
</dbReference>
<dbReference type="GO" id="GO:0016020">
    <property type="term" value="C:membrane"/>
    <property type="evidence" value="ECO:0007669"/>
    <property type="project" value="InterPro"/>
</dbReference>
<dbReference type="OrthoDB" id="408912at2759"/>
<protein>
    <submittedName>
        <fullName evidence="2">Carbohydrate sulfotransferase</fullName>
    </submittedName>
</protein>
<dbReference type="GO" id="GO:1902884">
    <property type="term" value="P:positive regulation of response to oxidative stress"/>
    <property type="evidence" value="ECO:0007669"/>
    <property type="project" value="InterPro"/>
</dbReference>
<dbReference type="PIR" id="T31866">
    <property type="entry name" value="T31866"/>
</dbReference>
<dbReference type="GO" id="GO:0050650">
    <property type="term" value="P:chondroitin sulfate proteoglycan biosynthetic process"/>
    <property type="evidence" value="ECO:0007669"/>
    <property type="project" value="InterPro"/>
</dbReference>
<name>O16449_CAEEL</name>
<evidence type="ECO:0000256" key="1">
    <source>
        <dbReference type="SAM" id="MobiDB-lite"/>
    </source>
</evidence>
<evidence type="ECO:0000313" key="4">
    <source>
        <dbReference type="WormBase" id="C54F6.3"/>
    </source>
</evidence>
<dbReference type="OMA" id="TMCLLND"/>
<dbReference type="InParanoid" id="O16449"/>
<dbReference type="Proteomes" id="UP000001940">
    <property type="component" value="Chromosome V"/>
</dbReference>
<dbReference type="EMBL" id="BX284605">
    <property type="protein sequence ID" value="CCD62985.1"/>
    <property type="molecule type" value="Genomic_DNA"/>
</dbReference>
<dbReference type="CTD" id="183803"/>
<dbReference type="AlphaFoldDB" id="O16449"/>
<dbReference type="FunCoup" id="O16449">
    <property type="interactions" value="20"/>
</dbReference>
<keyword evidence="3" id="KW-1185">Reference proteome</keyword>
<dbReference type="InterPro" id="IPR007669">
    <property type="entry name" value="Chst-1-like"/>
</dbReference>
<evidence type="ECO:0000313" key="2">
    <source>
        <dbReference type="EMBL" id="CCD62985.1"/>
    </source>
</evidence>
<dbReference type="HOGENOM" id="CLU_069458_0_0_1"/>
<dbReference type="PANTHER" id="PTHR22900">
    <property type="entry name" value="PROTEIN CBG14245-RELATED"/>
    <property type="match status" value="1"/>
</dbReference>
<dbReference type="PANTHER" id="PTHR22900:SF9">
    <property type="entry name" value="CARBOHYDRATE SULFOTRANSFERASE-RELATED"/>
    <property type="match status" value="1"/>
</dbReference>
<dbReference type="UCSC" id="C54F6.3">
    <property type="organism name" value="c. elegans"/>
</dbReference>
<dbReference type="InterPro" id="IPR005331">
    <property type="entry name" value="Sulfotransferase"/>
</dbReference>
<sequence>MLPRQIAFPTLLGLLILSTYLYSYIFKESKYIVIFDGKHVNFTGIEDFIPPFVNIVSDFFVASNYKLMSCGIRKSMSQLTVNTMCLLNDESNFMKGNHHLNETWLSNRSCGNNPKFRIPSLLLLNDTDTVRFAFIRDPIERFVSLYLDKCLKENACWNCGEDMRCVVKEIYNGLKKVQNHKEWQPIPTYMDTHAAPLSWNCNFDKDLAKWHLLMMGADVEERKSSIFHLANIFKRQGVSHAVVEKVKEETMAGETAHSTHKSSKRVEAERQVREDPVVRDYLHKIYFFDYLVFQFNRNPLDAKYQTDFWKMTDF</sequence>
<dbReference type="eggNOG" id="KOG4651">
    <property type="taxonomic scope" value="Eukaryota"/>
</dbReference>
<dbReference type="PhylomeDB" id="O16449"/>
<dbReference type="Bgee" id="WBGene00016921">
    <property type="expression patterns" value="Expressed in embryo and 2 other cell types or tissues"/>
</dbReference>
<dbReference type="GeneID" id="183803"/>
<gene>
    <name evidence="2 4" type="ORF">C54F6.3</name>
    <name evidence="2" type="ORF">CELE_C54F6.3</name>
</gene>
<evidence type="ECO:0000313" key="3">
    <source>
        <dbReference type="Proteomes" id="UP000001940"/>
    </source>
</evidence>
<dbReference type="RefSeq" id="NP_504940.1">
    <property type="nucleotide sequence ID" value="NM_072539.4"/>
</dbReference>
<dbReference type="Pfam" id="PF03567">
    <property type="entry name" value="Sulfotransfer_2"/>
    <property type="match status" value="1"/>
</dbReference>